<comment type="subcellular location">
    <subcellularLocation>
        <location evidence="1">Cell outer membrane</location>
    </subcellularLocation>
</comment>
<keyword evidence="7" id="KW-0998">Cell outer membrane</keyword>
<dbReference type="PANTHER" id="PTHR30026">
    <property type="entry name" value="OUTER MEMBRANE PROTEIN TOLC"/>
    <property type="match status" value="1"/>
</dbReference>
<accession>A0A1X7HWP4</accession>
<dbReference type="OrthoDB" id="1271612at2"/>
<organism evidence="9 10">
    <name type="scientific">Sphingobacterium psychroaquaticum</name>
    <dbReference type="NCBI Taxonomy" id="561061"/>
    <lineage>
        <taxon>Bacteria</taxon>
        <taxon>Pseudomonadati</taxon>
        <taxon>Bacteroidota</taxon>
        <taxon>Sphingobacteriia</taxon>
        <taxon>Sphingobacteriales</taxon>
        <taxon>Sphingobacteriaceae</taxon>
        <taxon>Sphingobacterium</taxon>
    </lineage>
</organism>
<evidence type="ECO:0000313" key="9">
    <source>
        <dbReference type="EMBL" id="SMG06001.1"/>
    </source>
</evidence>
<feature type="signal peptide" evidence="8">
    <location>
        <begin position="1"/>
        <end position="27"/>
    </location>
</feature>
<keyword evidence="5" id="KW-0812">Transmembrane</keyword>
<dbReference type="Pfam" id="PF02321">
    <property type="entry name" value="OEP"/>
    <property type="match status" value="2"/>
</dbReference>
<dbReference type="GO" id="GO:0015288">
    <property type="term" value="F:porin activity"/>
    <property type="evidence" value="ECO:0007669"/>
    <property type="project" value="TreeGrafter"/>
</dbReference>
<proteinExistence type="inferred from homology"/>
<feature type="chain" id="PRO_5012530314" evidence="8">
    <location>
        <begin position="28"/>
        <end position="439"/>
    </location>
</feature>
<evidence type="ECO:0000256" key="3">
    <source>
        <dbReference type="ARBA" id="ARBA00022448"/>
    </source>
</evidence>
<dbReference type="AlphaFoldDB" id="A0A1X7HWP4"/>
<dbReference type="EMBL" id="FXAU01000001">
    <property type="protein sequence ID" value="SMG06001.1"/>
    <property type="molecule type" value="Genomic_DNA"/>
</dbReference>
<evidence type="ECO:0000256" key="1">
    <source>
        <dbReference type="ARBA" id="ARBA00004442"/>
    </source>
</evidence>
<dbReference type="PANTHER" id="PTHR30026:SF20">
    <property type="entry name" value="OUTER MEMBRANE PROTEIN TOLC"/>
    <property type="match status" value="1"/>
</dbReference>
<keyword evidence="3" id="KW-0813">Transport</keyword>
<evidence type="ECO:0000256" key="2">
    <source>
        <dbReference type="ARBA" id="ARBA00007613"/>
    </source>
</evidence>
<evidence type="ECO:0000256" key="6">
    <source>
        <dbReference type="ARBA" id="ARBA00023136"/>
    </source>
</evidence>
<evidence type="ECO:0000256" key="5">
    <source>
        <dbReference type="ARBA" id="ARBA00022692"/>
    </source>
</evidence>
<dbReference type="GO" id="GO:1990281">
    <property type="term" value="C:efflux pump complex"/>
    <property type="evidence" value="ECO:0007669"/>
    <property type="project" value="TreeGrafter"/>
</dbReference>
<reference evidence="9 10" key="1">
    <citation type="submission" date="2017-04" db="EMBL/GenBank/DDBJ databases">
        <authorList>
            <person name="Afonso C.L."/>
            <person name="Miller P.J."/>
            <person name="Scott M.A."/>
            <person name="Spackman E."/>
            <person name="Goraichik I."/>
            <person name="Dimitrov K.M."/>
            <person name="Suarez D.L."/>
            <person name="Swayne D.E."/>
        </authorList>
    </citation>
    <scope>NUCLEOTIDE SEQUENCE [LARGE SCALE GENOMIC DNA]</scope>
    <source>
        <strain evidence="9 10">DSM 22418</strain>
    </source>
</reference>
<gene>
    <name evidence="9" type="ORF">SAMN05660862_0103</name>
</gene>
<dbReference type="InterPro" id="IPR051906">
    <property type="entry name" value="TolC-like"/>
</dbReference>
<sequence>MSFYTPYWVKRIAIASAFLCTATTTLAIDSLRISLDDILAKSLINSTYVEEAHLQLKEKKIQVAQRKMELLPEVSVRASASYATNMPVYDHGLFNKPSQHEVIHYLYDSGADFYLNLYNGHRDRMNIQSAKLEQEMATIDWKASQAKIKMDVCNLYLDLLRCYLHRQLIVTDIHDQKEQLKEVKDRYTAGVVLHSDVLRIELELSKRELLLIQIGNDIQAANRQLQLITGIEEEIVPIARPLDKIRVDYDETIKAAKEQAFIMQKSEQEVQLKKLAVKQAKANYLPKVGLTGTFTFANPQVFLYPYNDSWYNLGIVGLKLNIPVSAIYLNRNVVRAAQVIYDKEEVKHHHEAEILENKLLQAYLDYKLAKEEQTVRLKNVDLAKENARIIKNRYFKSAALVTDLLDADMQYLQTLFEVESSRIAVQKHYYFIEFLKGTI</sequence>
<evidence type="ECO:0000256" key="4">
    <source>
        <dbReference type="ARBA" id="ARBA00022452"/>
    </source>
</evidence>
<dbReference type="GO" id="GO:0009279">
    <property type="term" value="C:cell outer membrane"/>
    <property type="evidence" value="ECO:0007669"/>
    <property type="project" value="UniProtKB-SubCell"/>
</dbReference>
<dbReference type="STRING" id="561061.SAMN05660862_0103"/>
<evidence type="ECO:0000256" key="7">
    <source>
        <dbReference type="ARBA" id="ARBA00023237"/>
    </source>
</evidence>
<comment type="similarity">
    <text evidence="2">Belongs to the outer membrane factor (OMF) (TC 1.B.17) family.</text>
</comment>
<name>A0A1X7HWP4_9SPHI</name>
<protein>
    <submittedName>
        <fullName evidence="9">Outer membrane protein TolC</fullName>
    </submittedName>
</protein>
<evidence type="ECO:0000256" key="8">
    <source>
        <dbReference type="SAM" id="SignalP"/>
    </source>
</evidence>
<dbReference type="SUPFAM" id="SSF56954">
    <property type="entry name" value="Outer membrane efflux proteins (OEP)"/>
    <property type="match status" value="1"/>
</dbReference>
<keyword evidence="8" id="KW-0732">Signal</keyword>
<dbReference type="GO" id="GO:0015562">
    <property type="term" value="F:efflux transmembrane transporter activity"/>
    <property type="evidence" value="ECO:0007669"/>
    <property type="project" value="InterPro"/>
</dbReference>
<evidence type="ECO:0000313" key="10">
    <source>
        <dbReference type="Proteomes" id="UP000192980"/>
    </source>
</evidence>
<keyword evidence="4" id="KW-1134">Transmembrane beta strand</keyword>
<keyword evidence="6" id="KW-0472">Membrane</keyword>
<dbReference type="RefSeq" id="WP_085471088.1">
    <property type="nucleotide sequence ID" value="NZ_FXAU01000001.1"/>
</dbReference>
<dbReference type="Gene3D" id="1.20.1600.10">
    <property type="entry name" value="Outer membrane efflux proteins (OEP)"/>
    <property type="match status" value="1"/>
</dbReference>
<keyword evidence="10" id="KW-1185">Reference proteome</keyword>
<dbReference type="Proteomes" id="UP000192980">
    <property type="component" value="Unassembled WGS sequence"/>
</dbReference>
<dbReference type="InterPro" id="IPR003423">
    <property type="entry name" value="OMP_efflux"/>
</dbReference>